<dbReference type="PATRIC" id="fig|1664069.3.peg.4767"/>
<gene>
    <name evidence="3" type="ORF">AB447_200910</name>
    <name evidence="4" type="ORF">P8828_06060</name>
</gene>
<reference evidence="3 5" key="1">
    <citation type="journal article" date="2015" name="Int. J. Syst. Evol. Microbiol.">
        <title>Bacillus glycinifermentans sp. nov., isolated from fermented soybean paste.</title>
        <authorList>
            <person name="Kim S.J."/>
            <person name="Dunlap C.A."/>
            <person name="Kwon S.W."/>
            <person name="Rooney A.P."/>
        </authorList>
    </citation>
    <scope>NUCLEOTIDE SEQUENCE [LARGE SCALE GENOMIC DNA]</scope>
    <source>
        <strain evidence="3 5">GO-13</strain>
    </source>
</reference>
<reference evidence="3" key="2">
    <citation type="submission" date="2015-10" db="EMBL/GenBank/DDBJ databases">
        <authorList>
            <person name="Gilbert D.G."/>
        </authorList>
    </citation>
    <scope>NUCLEOTIDE SEQUENCE</scope>
    <source>
        <strain evidence="3">GO-13</strain>
    </source>
</reference>
<evidence type="ECO:0000313" key="4">
    <source>
        <dbReference type="EMBL" id="MEC0484414.1"/>
    </source>
</evidence>
<dbReference type="EMBL" id="LECW02000001">
    <property type="protein sequence ID" value="KRT95699.1"/>
    <property type="molecule type" value="Genomic_DNA"/>
</dbReference>
<evidence type="ECO:0000256" key="1">
    <source>
        <dbReference type="SAM" id="MobiDB-lite"/>
    </source>
</evidence>
<evidence type="ECO:0000313" key="3">
    <source>
        <dbReference type="EMBL" id="KRT95699.1"/>
    </source>
</evidence>
<accession>A0A0J6HVN3</accession>
<dbReference type="Proteomes" id="UP001341297">
    <property type="component" value="Unassembled WGS sequence"/>
</dbReference>
<dbReference type="Proteomes" id="UP000036168">
    <property type="component" value="Unassembled WGS sequence"/>
</dbReference>
<protein>
    <submittedName>
        <fullName evidence="4">Helix-turn-helix domain-containing protein</fullName>
    </submittedName>
</protein>
<dbReference type="InterPro" id="IPR045403">
    <property type="entry name" value="HTH_59_Firmicutes_type"/>
</dbReference>
<organism evidence="3 5">
    <name type="scientific">Bacillus glycinifermentans</name>
    <dbReference type="NCBI Taxonomy" id="1664069"/>
    <lineage>
        <taxon>Bacteria</taxon>
        <taxon>Bacillati</taxon>
        <taxon>Bacillota</taxon>
        <taxon>Bacilli</taxon>
        <taxon>Bacillales</taxon>
        <taxon>Bacillaceae</taxon>
        <taxon>Bacillus</taxon>
    </lineage>
</organism>
<feature type="domain" description="Helix-turn-helix" evidence="2">
    <location>
        <begin position="10"/>
        <end position="62"/>
    </location>
</feature>
<evidence type="ECO:0000313" key="5">
    <source>
        <dbReference type="Proteomes" id="UP000036168"/>
    </source>
</evidence>
<dbReference type="OrthoDB" id="2931091at2"/>
<proteinExistence type="predicted"/>
<sequence length="89" mass="9903">MIKIIDLTSREILSSQQACEEWGIDSSTLRKRVHDFPAGTIRKFGTTYAVTRAGMCAVFGTSNEHLAEKGGEAKRYESAGQYSKDTDQR</sequence>
<name>A0A0J6HVN3_9BACI</name>
<evidence type="ECO:0000313" key="6">
    <source>
        <dbReference type="Proteomes" id="UP001341297"/>
    </source>
</evidence>
<dbReference type="EMBL" id="JARRTL010000007">
    <property type="protein sequence ID" value="MEC0484414.1"/>
    <property type="molecule type" value="Genomic_DNA"/>
</dbReference>
<dbReference type="AlphaFoldDB" id="A0A0J6HVN3"/>
<keyword evidence="6" id="KW-1185">Reference proteome</keyword>
<comment type="caution">
    <text evidence="3">The sequence shown here is derived from an EMBL/GenBank/DDBJ whole genome shotgun (WGS) entry which is preliminary data.</text>
</comment>
<dbReference type="RefSeq" id="WP_048354438.1">
    <property type="nucleotide sequence ID" value="NZ_CP023481.1"/>
</dbReference>
<feature type="region of interest" description="Disordered" evidence="1">
    <location>
        <begin position="70"/>
        <end position="89"/>
    </location>
</feature>
<dbReference type="Pfam" id="PF20038">
    <property type="entry name" value="HTH_59"/>
    <property type="match status" value="1"/>
</dbReference>
<accession>A0A0J6EJC8</accession>
<evidence type="ECO:0000259" key="2">
    <source>
        <dbReference type="Pfam" id="PF20038"/>
    </source>
</evidence>
<dbReference type="STRING" id="1664069.BGLY_0362"/>
<reference evidence="4 6" key="3">
    <citation type="submission" date="2023-03" db="EMBL/GenBank/DDBJ databases">
        <title>Agriculturally important microbes genome sequencing.</title>
        <authorList>
            <person name="Dunlap C."/>
        </authorList>
    </citation>
    <scope>NUCLEOTIDE SEQUENCE [LARGE SCALE GENOMIC DNA]</scope>
    <source>
        <strain evidence="4 6">CBP-3203</strain>
    </source>
</reference>